<dbReference type="GO" id="GO:0000287">
    <property type="term" value="F:magnesium ion binding"/>
    <property type="evidence" value="ECO:0007669"/>
    <property type="project" value="InterPro"/>
</dbReference>
<feature type="domain" description="Enolase N-terminal" evidence="5">
    <location>
        <begin position="1"/>
        <end position="74"/>
    </location>
</feature>
<dbReference type="ChiTaRS" id="TMEM237">
    <property type="organism name" value="human"/>
</dbReference>
<dbReference type="InterPro" id="IPR029017">
    <property type="entry name" value="Enolase-like_N"/>
</dbReference>
<accession>L0R6S1</accession>
<dbReference type="SMART" id="SM01193">
    <property type="entry name" value="Enolase_N"/>
    <property type="match status" value="1"/>
</dbReference>
<name>L0R6S1_HUMAN</name>
<evidence type="ECO:0000256" key="3">
    <source>
        <dbReference type="ARBA" id="ARBA00022842"/>
    </source>
</evidence>
<evidence type="ECO:0000256" key="2">
    <source>
        <dbReference type="ARBA" id="ARBA00022723"/>
    </source>
</evidence>
<evidence type="ECO:0000256" key="4">
    <source>
        <dbReference type="ARBA" id="ARBA00048333"/>
    </source>
</evidence>
<dbReference type="AlphaFoldDB" id="L0R6S1"/>
<evidence type="ECO:0000313" key="6">
    <source>
        <dbReference type="EMBL" id="CCO13837.1"/>
    </source>
</evidence>
<evidence type="ECO:0000256" key="1">
    <source>
        <dbReference type="ARBA" id="ARBA00001946"/>
    </source>
</evidence>
<sequence length="108" mass="11513">MGKNVSKAVEHINKTIEPALISKHLNVIEQKRIDKLMIETVDPDNRSKFGVNIILGISFAVCKAGAAEKGFSLLSQNCEFAGNSEGILLVPAFTVTSNGSQSGNKLAV</sequence>
<dbReference type="GO" id="GO:0006096">
    <property type="term" value="P:glycolytic process"/>
    <property type="evidence" value="ECO:0007669"/>
    <property type="project" value="InterPro"/>
</dbReference>
<dbReference type="IntAct" id="L0R6S1">
    <property type="interactions" value="1"/>
</dbReference>
<dbReference type="EMBL" id="HF548126">
    <property type="protein sequence ID" value="CCO13837.1"/>
    <property type="molecule type" value="Genomic_DNA"/>
</dbReference>
<dbReference type="Gene3D" id="3.30.390.10">
    <property type="entry name" value="Enolase-like, N-terminal domain"/>
    <property type="match status" value="1"/>
</dbReference>
<dbReference type="SUPFAM" id="SSF54826">
    <property type="entry name" value="Enolase N-terminal domain-like"/>
    <property type="match status" value="1"/>
</dbReference>
<dbReference type="GO" id="GO:0004634">
    <property type="term" value="F:phosphopyruvate hydratase activity"/>
    <property type="evidence" value="ECO:0007669"/>
    <property type="project" value="UniProtKB-EC"/>
</dbReference>
<reference evidence="6" key="1">
    <citation type="submission" date="2012-10" db="EMBL/GenBank/DDBJ databases">
        <title>Direct identification of alternative open reading frame translation products in human.</title>
        <authorList>
            <person name="Vanderperre B."/>
            <person name="Lucier J.-F."/>
            <person name="Motard J."/>
            <person name="Tremblay G."/>
            <person name="Vanderperre S."/>
            <person name="Wisztorski M."/>
            <person name="Salzet M."/>
            <person name="Boisvert F.-M."/>
            <person name="Roucou X."/>
        </authorList>
    </citation>
    <scope>NUCLEOTIDE SEQUENCE</scope>
</reference>
<keyword evidence="2" id="KW-0479">Metal-binding</keyword>
<proteinExistence type="predicted"/>
<comment type="cofactor">
    <cofactor evidence="1">
        <name>Mg(2+)</name>
        <dbReference type="ChEBI" id="CHEBI:18420"/>
    </cofactor>
</comment>
<gene>
    <name evidence="6" type="primary">TMEM237</name>
</gene>
<keyword evidence="3" id="KW-0460">Magnesium</keyword>
<dbReference type="PANTHER" id="PTHR11902:SF12">
    <property type="entry name" value="ALPHA-ENOLASE"/>
    <property type="match status" value="1"/>
</dbReference>
<dbReference type="OrthoDB" id="550113at2759"/>
<protein>
    <submittedName>
        <fullName evidence="6">Alternative protein TMEM237</fullName>
    </submittedName>
</protein>
<dbReference type="InterPro" id="IPR020811">
    <property type="entry name" value="Enolase_N"/>
</dbReference>
<evidence type="ECO:0000259" key="5">
    <source>
        <dbReference type="SMART" id="SM01193"/>
    </source>
</evidence>
<comment type="catalytic activity">
    <reaction evidence="4">
        <text>(2R)-2-phosphoglycerate = phosphoenolpyruvate + H2O</text>
        <dbReference type="Rhea" id="RHEA:10164"/>
        <dbReference type="ChEBI" id="CHEBI:15377"/>
        <dbReference type="ChEBI" id="CHEBI:58289"/>
        <dbReference type="ChEBI" id="CHEBI:58702"/>
        <dbReference type="EC" id="4.2.1.11"/>
    </reaction>
</comment>
<dbReference type="Pfam" id="PF03952">
    <property type="entry name" value="Enolase_N"/>
    <property type="match status" value="1"/>
</dbReference>
<organism evidence="6">
    <name type="scientific">Homo sapiens</name>
    <name type="common">Human</name>
    <dbReference type="NCBI Taxonomy" id="9606"/>
    <lineage>
        <taxon>Eukaryota</taxon>
        <taxon>Metazoa</taxon>
        <taxon>Chordata</taxon>
        <taxon>Craniata</taxon>
        <taxon>Vertebrata</taxon>
        <taxon>Euteleostomi</taxon>
        <taxon>Mammalia</taxon>
        <taxon>Eutheria</taxon>
        <taxon>Euarchontoglires</taxon>
        <taxon>Primates</taxon>
        <taxon>Haplorrhini</taxon>
        <taxon>Catarrhini</taxon>
        <taxon>Hominidae</taxon>
        <taxon>Homo</taxon>
    </lineage>
</organism>
<dbReference type="PeptideAtlas" id="L0R6S1"/>
<dbReference type="PANTHER" id="PTHR11902">
    <property type="entry name" value="ENOLASE"/>
    <property type="match status" value="1"/>
</dbReference>
<dbReference type="GO" id="GO:0000015">
    <property type="term" value="C:phosphopyruvate hydratase complex"/>
    <property type="evidence" value="ECO:0007669"/>
    <property type="project" value="InterPro"/>
</dbReference>
<dbReference type="InterPro" id="IPR000941">
    <property type="entry name" value="Enolase"/>
</dbReference>